<feature type="domain" description="Centromere protein J C-terminal" evidence="3">
    <location>
        <begin position="867"/>
        <end position="898"/>
    </location>
</feature>
<dbReference type="EMBL" id="CAMPGE010012052">
    <property type="protein sequence ID" value="CAI2370837.1"/>
    <property type="molecule type" value="Genomic_DNA"/>
</dbReference>
<dbReference type="Proteomes" id="UP001295684">
    <property type="component" value="Unassembled WGS sequence"/>
</dbReference>
<keyword evidence="5" id="KW-1185">Reference proteome</keyword>
<dbReference type="InterPro" id="IPR009852">
    <property type="entry name" value="CENPJ_C_dom"/>
</dbReference>
<comment type="similarity">
    <text evidence="1">Belongs to the TCP10 family.</text>
</comment>
<comment type="caution">
    <text evidence="4">The sequence shown here is derived from an EMBL/GenBank/DDBJ whole genome shotgun (WGS) entry which is preliminary data.</text>
</comment>
<evidence type="ECO:0000256" key="1">
    <source>
        <dbReference type="ARBA" id="ARBA00005627"/>
    </source>
</evidence>
<dbReference type="InterPro" id="IPR047002">
    <property type="entry name" value="Tcp10_C_sf"/>
</dbReference>
<feature type="compositionally biased region" description="Basic and acidic residues" evidence="2">
    <location>
        <begin position="352"/>
        <end position="368"/>
    </location>
</feature>
<dbReference type="InterPro" id="IPR026581">
    <property type="entry name" value="TCP10L/CENPJ"/>
</dbReference>
<evidence type="ECO:0000259" key="3">
    <source>
        <dbReference type="Pfam" id="PF07202"/>
    </source>
</evidence>
<feature type="compositionally biased region" description="Basic residues" evidence="2">
    <location>
        <begin position="291"/>
        <end position="303"/>
    </location>
</feature>
<feature type="compositionally biased region" description="Polar residues" evidence="2">
    <location>
        <begin position="35"/>
        <end position="49"/>
    </location>
</feature>
<protein>
    <recommendedName>
        <fullName evidence="3">Centromere protein J C-terminal domain-containing protein</fullName>
    </recommendedName>
</protein>
<organism evidence="4 5">
    <name type="scientific">Euplotes crassus</name>
    <dbReference type="NCBI Taxonomy" id="5936"/>
    <lineage>
        <taxon>Eukaryota</taxon>
        <taxon>Sar</taxon>
        <taxon>Alveolata</taxon>
        <taxon>Ciliophora</taxon>
        <taxon>Intramacronucleata</taxon>
        <taxon>Spirotrichea</taxon>
        <taxon>Hypotrichia</taxon>
        <taxon>Euplotida</taxon>
        <taxon>Euplotidae</taxon>
        <taxon>Moneuplotes</taxon>
    </lineage>
</organism>
<dbReference type="PANTHER" id="PTHR10331:SF6">
    <property type="entry name" value="SPINDLE ASSEMBLY ABNORMAL 4"/>
    <property type="match status" value="1"/>
</dbReference>
<dbReference type="Pfam" id="PF07202">
    <property type="entry name" value="Tcp10_C"/>
    <property type="match status" value="2"/>
</dbReference>
<feature type="region of interest" description="Disordered" evidence="2">
    <location>
        <begin position="140"/>
        <end position="163"/>
    </location>
</feature>
<dbReference type="PANTHER" id="PTHR10331">
    <property type="entry name" value="T COMPLEX PROTEIN 10"/>
    <property type="match status" value="1"/>
</dbReference>
<feature type="region of interest" description="Disordered" evidence="2">
    <location>
        <begin position="584"/>
        <end position="607"/>
    </location>
</feature>
<feature type="region of interest" description="Disordered" evidence="2">
    <location>
        <begin position="620"/>
        <end position="639"/>
    </location>
</feature>
<dbReference type="AlphaFoldDB" id="A0AAD1UPW6"/>
<feature type="compositionally biased region" description="Polar residues" evidence="2">
    <location>
        <begin position="460"/>
        <end position="469"/>
    </location>
</feature>
<feature type="compositionally biased region" description="Basic and acidic residues" evidence="2">
    <location>
        <begin position="654"/>
        <end position="692"/>
    </location>
</feature>
<feature type="compositionally biased region" description="Basic and acidic residues" evidence="2">
    <location>
        <begin position="232"/>
        <end position="245"/>
    </location>
</feature>
<evidence type="ECO:0000256" key="2">
    <source>
        <dbReference type="SAM" id="MobiDB-lite"/>
    </source>
</evidence>
<feature type="region of interest" description="Disordered" evidence="2">
    <location>
        <begin position="649"/>
        <end position="742"/>
    </location>
</feature>
<proteinExistence type="inferred from homology"/>
<accession>A0AAD1UPW6</accession>
<feature type="region of interest" description="Disordered" evidence="2">
    <location>
        <begin position="35"/>
        <end position="61"/>
    </location>
</feature>
<feature type="compositionally biased region" description="Low complexity" evidence="2">
    <location>
        <begin position="307"/>
        <end position="322"/>
    </location>
</feature>
<evidence type="ECO:0000313" key="5">
    <source>
        <dbReference type="Proteomes" id="UP001295684"/>
    </source>
</evidence>
<feature type="domain" description="Centromere protein J C-terminal" evidence="3">
    <location>
        <begin position="831"/>
        <end position="863"/>
    </location>
</feature>
<name>A0AAD1UPW6_EUPCR</name>
<feature type="compositionally biased region" description="Acidic residues" evidence="2">
    <location>
        <begin position="729"/>
        <end position="742"/>
    </location>
</feature>
<feature type="region of interest" description="Disordered" evidence="2">
    <location>
        <begin position="231"/>
        <end position="476"/>
    </location>
</feature>
<sequence length="901" mass="103363">MNEDSEVNGMMNDADTRETVQDFSVPNNWYQKMQGFNQSSEISTSQKPSQPLPQPMMQNFGGFPMMNQQTNPQMLQQINPQMLSGQMNMPEMMNQPMNYPQDINQTNSKIPQNQFSGYNEPEPSQNLQNNSINAIEKATQEEAEDYIHGSNKKQPLNESISKPPKKNEVLEFNMNEPSQPTQPKPLARNEFDDIPIKSNYTEKVQSHPSFHEDSKQNIESHDEVVLPAVKNKLKDEPPVNPHDEVPICGGSSNPIDDLPIKANNFDELLEKELQKNAGGDMHSGPPVQPKSKPKKQFLKRKKPVTAPPKNNKPAKYKYYAENFTDDPFAAPVESAPKPVEKKSKKTPFGNVAERKAVNDQLEKPTEKKNKSKKTFLTRGGGTGGGIGSKKDSPREAKSEKPHHKRDSSQANPKSKSKRGKRKLFEDSDDNESSDNSDSHGEDAEDQDEASGSDHGRNDSQNDGYGSTQMMKDPKPLINFKQNVDKDDLEINYTEIPEHLTEYLPPKAREQIESKLRDMDIEIAEFTKRHNNHLELTKDHGEMAFQTKIQEIKNEIDNLEFQSQQDIMELKDYENAELKKIRKERKDFERFKKENKSTQDNKKGKQEIDELKAKIEAVKSETRAKDKKNHTMTVQLQDELDFYTQENESIQSEIRQLEKTRITAMRKQRESTTNRRQNHIEDTSNRPQKKTEDTYEQYESSNTRARVVSHQNEHDSPDEDDKAGNYSDASDNEEDNNSNDSDEESYQMVFPDIYHKDNSPLVDESVKKNGKIERIFSNGKRELIFNNGVKKQIFPDGYQIVFFNNKDIKQTYPDKKSVYYFSEANTTQTTFPNELKVFRFGNGQIEKHYPDQTKEICFTDGTVKCIFPDGEEESVFPDGTIQKIDRNGVKTIELPDGTVQKM</sequence>
<feature type="compositionally biased region" description="Basic and acidic residues" evidence="2">
    <location>
        <begin position="388"/>
        <end position="399"/>
    </location>
</feature>
<dbReference type="Gene3D" id="2.60.450.20">
    <property type="match status" value="1"/>
</dbReference>
<evidence type="ECO:0000313" key="4">
    <source>
        <dbReference type="EMBL" id="CAI2370837.1"/>
    </source>
</evidence>
<feature type="compositionally biased region" description="Gly residues" evidence="2">
    <location>
        <begin position="378"/>
        <end position="387"/>
    </location>
</feature>
<gene>
    <name evidence="4" type="ORF">ECRASSUSDP1_LOCUS12156</name>
</gene>
<reference evidence="4" key="1">
    <citation type="submission" date="2023-07" db="EMBL/GenBank/DDBJ databases">
        <authorList>
            <consortium name="AG Swart"/>
            <person name="Singh M."/>
            <person name="Singh A."/>
            <person name="Seah K."/>
            <person name="Emmerich C."/>
        </authorList>
    </citation>
    <scope>NUCLEOTIDE SEQUENCE</scope>
    <source>
        <strain evidence="4">DP1</strain>
    </source>
</reference>